<keyword evidence="2" id="KW-1185">Reference proteome</keyword>
<dbReference type="Proteomes" id="UP000184255">
    <property type="component" value="Unassembled WGS sequence"/>
</dbReference>
<dbReference type="RefSeq" id="XP_041687771.1">
    <property type="nucleotide sequence ID" value="XM_041822052.1"/>
</dbReference>
<organism evidence="1 2">
    <name type="scientific">Fusarium mangiferae</name>
    <name type="common">Mango malformation disease fungus</name>
    <dbReference type="NCBI Taxonomy" id="192010"/>
    <lineage>
        <taxon>Eukaryota</taxon>
        <taxon>Fungi</taxon>
        <taxon>Dikarya</taxon>
        <taxon>Ascomycota</taxon>
        <taxon>Pezizomycotina</taxon>
        <taxon>Sordariomycetes</taxon>
        <taxon>Hypocreomycetidae</taxon>
        <taxon>Hypocreales</taxon>
        <taxon>Nectriaceae</taxon>
        <taxon>Fusarium</taxon>
        <taxon>Fusarium fujikuroi species complex</taxon>
    </lineage>
</organism>
<dbReference type="AlphaFoldDB" id="A0A1L7U5E9"/>
<comment type="caution">
    <text evidence="1">The sequence shown here is derived from an EMBL/GenBank/DDBJ whole genome shotgun (WGS) entry which is preliminary data.</text>
</comment>
<gene>
    <name evidence="1" type="ORF">FMAN_00227</name>
</gene>
<name>A0A1L7U5E9_FUSMA</name>
<dbReference type="VEuPathDB" id="FungiDB:FMAN_00227"/>
<evidence type="ECO:0000313" key="2">
    <source>
        <dbReference type="Proteomes" id="UP000184255"/>
    </source>
</evidence>
<dbReference type="EMBL" id="FCQH01000013">
    <property type="protein sequence ID" value="CVL02741.1"/>
    <property type="molecule type" value="Genomic_DNA"/>
</dbReference>
<protein>
    <submittedName>
        <fullName evidence="1">Uncharacterized protein</fullName>
    </submittedName>
</protein>
<evidence type="ECO:0000313" key="1">
    <source>
        <dbReference type="EMBL" id="CVL02741.1"/>
    </source>
</evidence>
<sequence length="93" mass="10159">MFSFFSPPSSSIIEMADKMTRGMWFNPIIIDDDEQDPVELEGDPLPSTLPLSNTLPLPNGPPAIPLPNTTYSCRPVWNNAHKKPALPVASGIL</sequence>
<dbReference type="GeneID" id="65079500"/>
<accession>A0A1L7U5E9</accession>
<proteinExistence type="predicted"/>
<reference evidence="2" key="1">
    <citation type="journal article" date="2016" name="Genome Biol. Evol.">
        <title>Comparative 'omics' of the Fusarium fujikuroi species complex highlights differences in genetic potential and metabolite synthesis.</title>
        <authorList>
            <person name="Niehaus E.-M."/>
            <person name="Muensterkoetter M."/>
            <person name="Proctor R.H."/>
            <person name="Brown D.W."/>
            <person name="Sharon A."/>
            <person name="Idan Y."/>
            <person name="Oren-Young L."/>
            <person name="Sieber C.M."/>
            <person name="Novak O."/>
            <person name="Pencik A."/>
            <person name="Tarkowska D."/>
            <person name="Hromadova K."/>
            <person name="Freeman S."/>
            <person name="Maymon M."/>
            <person name="Elazar M."/>
            <person name="Youssef S.A."/>
            <person name="El-Shabrawy E.S.M."/>
            <person name="Shalaby A.B.A."/>
            <person name="Houterman P."/>
            <person name="Brock N.L."/>
            <person name="Burkhardt I."/>
            <person name="Tsavkelova E.A."/>
            <person name="Dickschat J.S."/>
            <person name="Galuszka P."/>
            <person name="Gueldener U."/>
            <person name="Tudzynski B."/>
        </authorList>
    </citation>
    <scope>NUCLEOTIDE SEQUENCE [LARGE SCALE GENOMIC DNA]</scope>
    <source>
        <strain evidence="2">MRC7560</strain>
    </source>
</reference>